<sequence length="173" mass="18783">MASPSDIDDSLLKALAQYVTTGTDTGSTTKQDIQELATETMSRPGGRAHLEALVASDRPDHQLWKIQAVADGTIAITKTHVSIRLAVDTLELTFEASGEGFFVPWSGSLNVGTLLYNDLEQLLPGDATLKLHVSVPDFHVSIFRNEVCIGKFYFSNIGFILPPSEVSLDGMIF</sequence>
<accession>A0A2L2TE52</accession>
<dbReference type="GeneID" id="37264154"/>
<organism evidence="1 2">
    <name type="scientific">Fusarium venenatum</name>
    <dbReference type="NCBI Taxonomy" id="56646"/>
    <lineage>
        <taxon>Eukaryota</taxon>
        <taxon>Fungi</taxon>
        <taxon>Dikarya</taxon>
        <taxon>Ascomycota</taxon>
        <taxon>Pezizomycotina</taxon>
        <taxon>Sordariomycetes</taxon>
        <taxon>Hypocreomycetidae</taxon>
        <taxon>Hypocreales</taxon>
        <taxon>Nectriaceae</taxon>
        <taxon>Fusarium</taxon>
    </lineage>
</organism>
<evidence type="ECO:0000313" key="1">
    <source>
        <dbReference type="EMBL" id="CEI39832.1"/>
    </source>
</evidence>
<keyword evidence="2" id="KW-1185">Reference proteome</keyword>
<dbReference type="Proteomes" id="UP000245910">
    <property type="component" value="Chromosome IIII"/>
</dbReference>
<evidence type="ECO:0000313" key="2">
    <source>
        <dbReference type="Proteomes" id="UP000245910"/>
    </source>
</evidence>
<dbReference type="OrthoDB" id="4509531at2759"/>
<protein>
    <submittedName>
        <fullName evidence="1">Uncharacterized protein</fullName>
    </submittedName>
</protein>
<dbReference type="EMBL" id="LN649232">
    <property type="protein sequence ID" value="CEI39832.1"/>
    <property type="molecule type" value="Genomic_DNA"/>
</dbReference>
<dbReference type="KEGG" id="fvn:FVRRES_12523"/>
<name>A0A2L2TE52_9HYPO</name>
<proteinExistence type="predicted"/>
<dbReference type="AlphaFoldDB" id="A0A2L2TE52"/>
<dbReference type="RefSeq" id="XP_025582222.1">
    <property type="nucleotide sequence ID" value="XM_025727791.2"/>
</dbReference>
<reference evidence="2" key="1">
    <citation type="submission" date="2014-10" db="EMBL/GenBank/DDBJ databases">
        <authorList>
            <person name="King R."/>
        </authorList>
    </citation>
    <scope>NUCLEOTIDE SEQUENCE [LARGE SCALE GENOMIC DNA]</scope>
    <source>
        <strain evidence="2">A3/5</strain>
    </source>
</reference>